<sequence>MSRPLLAAALAATILVMPAGVPAIALADQQGRVSSNRVLYIDSDAFPPGQTSPGTPNAVFSVISETTRASRLELTLDGHREPDRDFTAQGARGRTQFTLSPSVGWHDLTLTIVDANGDRSPARRYSFGVRADGGTRSTSTVPSVGGRFTEADGSPAVNLPVGVYPMLPMSGEGTTIEQKPLATTTTTADGTWNVALSALPKAAIDAAAANDGVLNLQAVADGVTRDPQSGELRQMTGVAAFATGIAIGGTMSAAATDAATAAVPTAPLLPVRRPKELPHSPDQAPPANVTNPKSTLTAEQAQHDRPVFFGQPDVTGKPAGDMAAAQRIGDSDYTNQAITPATSADDAKLATIAGPAATGDECPLENVLVTDRNKGTWGYTTMLESHARQDSWGGVDYSHTAGSSMTMGLSYSGGASWTVHGTHYVGNDFGISTGFTKGPNWSYQWQVAVSYGYYTVYDCKRDSQGINRKIYKYNYTTAEGVVVPQDAYAGKYGADVSSYDGYYGWTDAPYKWKVQAGTYFNASTNASNSHSAAISVFGFSVTSTTSKSSARQQRYTAGNQSVSHNLFAYEAPAPGMKVFYSY</sequence>
<dbReference type="Proteomes" id="UP000295447">
    <property type="component" value="Unassembled WGS sequence"/>
</dbReference>
<organism evidence="3 4">
    <name type="scientific">Kribbella kalugense</name>
    <dbReference type="NCBI Taxonomy" id="2512221"/>
    <lineage>
        <taxon>Bacteria</taxon>
        <taxon>Bacillati</taxon>
        <taxon>Actinomycetota</taxon>
        <taxon>Actinomycetes</taxon>
        <taxon>Propionibacteriales</taxon>
        <taxon>Kribbellaceae</taxon>
        <taxon>Kribbella</taxon>
    </lineage>
</organism>
<protein>
    <submittedName>
        <fullName evidence="3">Uncharacterized protein</fullName>
    </submittedName>
</protein>
<evidence type="ECO:0000256" key="1">
    <source>
        <dbReference type="SAM" id="MobiDB-lite"/>
    </source>
</evidence>
<name>A0A4R7ZGR2_9ACTN</name>
<feature type="chain" id="PRO_5039729282" evidence="2">
    <location>
        <begin position="28"/>
        <end position="582"/>
    </location>
</feature>
<reference evidence="3 4" key="1">
    <citation type="submission" date="2019-03" db="EMBL/GenBank/DDBJ databases">
        <title>Genomic Encyclopedia of Type Strains, Phase III (KMG-III): the genomes of soil and plant-associated and newly described type strains.</title>
        <authorList>
            <person name="Whitman W."/>
        </authorList>
    </citation>
    <scope>NUCLEOTIDE SEQUENCE [LARGE SCALE GENOMIC DNA]</scope>
    <source>
        <strain evidence="3 4">VKM Ac-2570</strain>
    </source>
</reference>
<gene>
    <name evidence="3" type="ORF">EV650_6994</name>
</gene>
<feature type="signal peptide" evidence="2">
    <location>
        <begin position="1"/>
        <end position="27"/>
    </location>
</feature>
<evidence type="ECO:0000313" key="3">
    <source>
        <dbReference type="EMBL" id="TDW15511.1"/>
    </source>
</evidence>
<dbReference type="EMBL" id="SODF01000003">
    <property type="protein sequence ID" value="TDW15511.1"/>
    <property type="molecule type" value="Genomic_DNA"/>
</dbReference>
<evidence type="ECO:0000313" key="4">
    <source>
        <dbReference type="Proteomes" id="UP000295447"/>
    </source>
</evidence>
<comment type="caution">
    <text evidence="3">The sequence shown here is derived from an EMBL/GenBank/DDBJ whole genome shotgun (WGS) entry which is preliminary data.</text>
</comment>
<accession>A0A4R7ZGR2</accession>
<feature type="region of interest" description="Disordered" evidence="1">
    <location>
        <begin position="271"/>
        <end position="302"/>
    </location>
</feature>
<keyword evidence="2" id="KW-0732">Signal</keyword>
<feature type="compositionally biased region" description="Polar residues" evidence="1">
    <location>
        <begin position="288"/>
        <end position="300"/>
    </location>
</feature>
<keyword evidence="4" id="KW-1185">Reference proteome</keyword>
<proteinExistence type="predicted"/>
<dbReference type="AlphaFoldDB" id="A0A4R7ZGR2"/>
<evidence type="ECO:0000256" key="2">
    <source>
        <dbReference type="SAM" id="SignalP"/>
    </source>
</evidence>